<dbReference type="PANTHER" id="PTHR12640:SF0">
    <property type="entry name" value="DOLICHYL-DIPHOSPHOOLIGOSACCHARIDE--PROTEIN GLYCOSYLTRANSFERASE SUBUNIT 2"/>
    <property type="match status" value="1"/>
</dbReference>
<feature type="transmembrane region" description="Helical" evidence="7">
    <location>
        <begin position="178"/>
        <end position="199"/>
    </location>
</feature>
<dbReference type="Proteomes" id="UP001202479">
    <property type="component" value="Unassembled WGS sequence"/>
</dbReference>
<dbReference type="RefSeq" id="XP_049179624.1">
    <property type="nucleotide sequence ID" value="XM_049324626.1"/>
</dbReference>
<dbReference type="InterPro" id="IPR008814">
    <property type="entry name" value="Swp1"/>
</dbReference>
<dbReference type="GO" id="GO:0006487">
    <property type="term" value="P:protein N-linked glycosylation"/>
    <property type="evidence" value="ECO:0007669"/>
    <property type="project" value="TreeGrafter"/>
</dbReference>
<reference evidence="10" key="1">
    <citation type="journal article" date="2022" name="DNA Res.">
        <title>Genome analysis of five recently described species of the CUG-Ser clade uncovers Candida theae as a new hybrid lineage with pathogenic potential in the Candida parapsilosis species complex.</title>
        <authorList>
            <person name="Mixao V."/>
            <person name="Del Olmo V."/>
            <person name="Hegedusova E."/>
            <person name="Saus E."/>
            <person name="Pryszcz L."/>
            <person name="Cillingova A."/>
            <person name="Nosek J."/>
            <person name="Gabaldon T."/>
        </authorList>
    </citation>
    <scope>NUCLEOTIDE SEQUENCE</scope>
    <source>
        <strain evidence="10">CBS 10844</strain>
    </source>
</reference>
<evidence type="ECO:0000313" key="11">
    <source>
        <dbReference type="Proteomes" id="UP001202479"/>
    </source>
</evidence>
<dbReference type="GO" id="GO:0008250">
    <property type="term" value="C:oligosaccharyltransferase complex"/>
    <property type="evidence" value="ECO:0007669"/>
    <property type="project" value="InterPro"/>
</dbReference>
<dbReference type="Pfam" id="PF25147">
    <property type="entry name" value="Ribophorin_II_C"/>
    <property type="match status" value="1"/>
</dbReference>
<dbReference type="EMBL" id="JAHUZD010000118">
    <property type="protein sequence ID" value="KAI3403877.2"/>
    <property type="molecule type" value="Genomic_DNA"/>
</dbReference>
<evidence type="ECO:0000313" key="10">
    <source>
        <dbReference type="EMBL" id="KAI3403877.2"/>
    </source>
</evidence>
<dbReference type="AlphaFoldDB" id="A0AAI9WX52"/>
<evidence type="ECO:0000256" key="2">
    <source>
        <dbReference type="ARBA" id="ARBA00022692"/>
    </source>
</evidence>
<evidence type="ECO:0000256" key="8">
    <source>
        <dbReference type="SAM" id="SignalP"/>
    </source>
</evidence>
<protein>
    <recommendedName>
        <fullName evidence="9">Ribophorin II C-terminal domain-containing protein</fullName>
    </recommendedName>
</protein>
<dbReference type="PANTHER" id="PTHR12640">
    <property type="entry name" value="RIBOPHORIN II"/>
    <property type="match status" value="1"/>
</dbReference>
<keyword evidence="6 7" id="KW-0472">Membrane</keyword>
<evidence type="ECO:0000259" key="9">
    <source>
        <dbReference type="Pfam" id="PF25147"/>
    </source>
</evidence>
<keyword evidence="3 8" id="KW-0732">Signal</keyword>
<evidence type="ECO:0000256" key="3">
    <source>
        <dbReference type="ARBA" id="ARBA00022729"/>
    </source>
</evidence>
<feature type="chain" id="PRO_5042617112" description="Ribophorin II C-terminal domain-containing protein" evidence="8">
    <location>
        <begin position="19"/>
        <end position="279"/>
    </location>
</feature>
<feature type="signal peptide" evidence="8">
    <location>
        <begin position="1"/>
        <end position="18"/>
    </location>
</feature>
<dbReference type="InterPro" id="IPR056790">
    <property type="entry name" value="Ribophorin_II_C"/>
</dbReference>
<comment type="subcellular location">
    <subcellularLocation>
        <location evidence="1">Endoplasmic reticulum membrane</location>
        <topology evidence="1">Multi-pass membrane protein</topology>
    </subcellularLocation>
</comment>
<keyword evidence="11" id="KW-1185">Reference proteome</keyword>
<sequence length="279" mass="30921">MHIKKVIPLSIFALHALASRSITGSVSIDDKAIHFGEIDTQEVKVLPIESAKDSIKIHLKDNALDKTLTPEQIMFTLADAEKPSTSTHFVPVVKDNSIDLVIPAATIPDILKSKNTLVLSLTIADSKKELNLVKRLLELKPSSELQSASKYTKKNLDFGLQPEIHHIFREDEKTVNPVVPIVFIAASSVIFLALIASWVGFIGVNEMFKTLKTTSSRQLLQNICFLLSLLGFEINFVQYYLGQSIFTTLLCGFILSFPCLNFGRSVSRALARNRALGKQ</sequence>
<evidence type="ECO:0000256" key="4">
    <source>
        <dbReference type="ARBA" id="ARBA00022824"/>
    </source>
</evidence>
<proteinExistence type="predicted"/>
<feature type="transmembrane region" description="Helical" evidence="7">
    <location>
        <begin position="245"/>
        <end position="263"/>
    </location>
</feature>
<comment type="caution">
    <text evidence="10">The sequence shown here is derived from an EMBL/GenBank/DDBJ whole genome shotgun (WGS) entry which is preliminary data.</text>
</comment>
<name>A0AAI9WX52_9ASCO</name>
<keyword evidence="2 7" id="KW-0812">Transmembrane</keyword>
<evidence type="ECO:0000256" key="5">
    <source>
        <dbReference type="ARBA" id="ARBA00022989"/>
    </source>
</evidence>
<evidence type="ECO:0000256" key="1">
    <source>
        <dbReference type="ARBA" id="ARBA00004477"/>
    </source>
</evidence>
<evidence type="ECO:0000256" key="6">
    <source>
        <dbReference type="ARBA" id="ARBA00023136"/>
    </source>
</evidence>
<feature type="transmembrane region" description="Helical" evidence="7">
    <location>
        <begin position="219"/>
        <end position="239"/>
    </location>
</feature>
<evidence type="ECO:0000256" key="7">
    <source>
        <dbReference type="SAM" id="Phobius"/>
    </source>
</evidence>
<accession>A0AAI9WX52</accession>
<feature type="domain" description="Ribophorin II C-terminal" evidence="9">
    <location>
        <begin position="168"/>
        <end position="274"/>
    </location>
</feature>
<dbReference type="GeneID" id="73380922"/>
<keyword evidence="5 7" id="KW-1133">Transmembrane helix</keyword>
<gene>
    <name evidence="10" type="ORF">KGF56_003307</name>
</gene>
<keyword evidence="4" id="KW-0256">Endoplasmic reticulum</keyword>
<organism evidence="10 11">
    <name type="scientific">Candida oxycetoniae</name>
    <dbReference type="NCBI Taxonomy" id="497107"/>
    <lineage>
        <taxon>Eukaryota</taxon>
        <taxon>Fungi</taxon>
        <taxon>Dikarya</taxon>
        <taxon>Ascomycota</taxon>
        <taxon>Saccharomycotina</taxon>
        <taxon>Pichiomycetes</taxon>
        <taxon>Debaryomycetaceae</taxon>
        <taxon>Candida/Lodderomyces clade</taxon>
        <taxon>Candida</taxon>
    </lineage>
</organism>